<keyword evidence="2" id="KW-0004">4Fe-4S</keyword>
<dbReference type="GO" id="GO:0046872">
    <property type="term" value="F:metal ion binding"/>
    <property type="evidence" value="ECO:0007669"/>
    <property type="project" value="UniProtKB-KW"/>
</dbReference>
<evidence type="ECO:0000256" key="4">
    <source>
        <dbReference type="ARBA" id="ARBA00022737"/>
    </source>
</evidence>
<evidence type="ECO:0000256" key="5">
    <source>
        <dbReference type="ARBA" id="ARBA00022982"/>
    </source>
</evidence>
<evidence type="ECO:0000256" key="2">
    <source>
        <dbReference type="ARBA" id="ARBA00022485"/>
    </source>
</evidence>
<name>A0A369M3W3_9ACTN</name>
<dbReference type="PROSITE" id="PS51379">
    <property type="entry name" value="4FE4S_FER_2"/>
    <property type="match status" value="1"/>
</dbReference>
<keyword evidence="7" id="KW-0411">Iron-sulfur</keyword>
<dbReference type="AlphaFoldDB" id="A0A369M3W3"/>
<sequence>MAKYGILADAQWCSGCHSCEVACQMEHGLPVGETGIKVVKIGPWAIGDEADENWQFSYLPIPTKQCDTCAARRGLGKVPTCVQHCQSQCLEFGPLDELSQRMDVKQKTLFVVA</sequence>
<protein>
    <submittedName>
        <fullName evidence="8">Oxidoreductase</fullName>
    </submittedName>
</protein>
<evidence type="ECO:0000256" key="3">
    <source>
        <dbReference type="ARBA" id="ARBA00022723"/>
    </source>
</evidence>
<comment type="caution">
    <text evidence="8">The sequence shown here is derived from an EMBL/GenBank/DDBJ whole genome shotgun (WGS) entry which is preliminary data.</text>
</comment>
<dbReference type="EMBL" id="PPTS01000002">
    <property type="protein sequence ID" value="RDB66441.1"/>
    <property type="molecule type" value="Genomic_DNA"/>
</dbReference>
<dbReference type="RefSeq" id="WP_114568491.1">
    <property type="nucleotide sequence ID" value="NZ_CABMMS010000002.1"/>
</dbReference>
<dbReference type="PANTHER" id="PTHR43177:SF5">
    <property type="entry name" value="ANAEROBIC DIMETHYL SULFOXIDE REDUCTASE CHAIN B-RELATED"/>
    <property type="match status" value="1"/>
</dbReference>
<gene>
    <name evidence="8" type="ORF">C1877_04495</name>
</gene>
<keyword evidence="9" id="KW-1185">Reference proteome</keyword>
<dbReference type="GeneID" id="78358971"/>
<dbReference type="SUPFAM" id="SSF54862">
    <property type="entry name" value="4Fe-4S ferredoxins"/>
    <property type="match status" value="1"/>
</dbReference>
<evidence type="ECO:0000256" key="1">
    <source>
        <dbReference type="ARBA" id="ARBA00022448"/>
    </source>
</evidence>
<evidence type="ECO:0000256" key="6">
    <source>
        <dbReference type="ARBA" id="ARBA00023004"/>
    </source>
</evidence>
<keyword evidence="3" id="KW-0479">Metal-binding</keyword>
<evidence type="ECO:0000313" key="8">
    <source>
        <dbReference type="EMBL" id="RDB66441.1"/>
    </source>
</evidence>
<dbReference type="InterPro" id="IPR017896">
    <property type="entry name" value="4Fe4S_Fe-S-bd"/>
</dbReference>
<evidence type="ECO:0000256" key="7">
    <source>
        <dbReference type="ARBA" id="ARBA00023014"/>
    </source>
</evidence>
<dbReference type="Proteomes" id="UP000254000">
    <property type="component" value="Unassembled WGS sequence"/>
</dbReference>
<evidence type="ECO:0000313" key="9">
    <source>
        <dbReference type="Proteomes" id="UP000254000"/>
    </source>
</evidence>
<proteinExistence type="predicted"/>
<dbReference type="InterPro" id="IPR050954">
    <property type="entry name" value="ET_IronSulfur_Cluster-Binding"/>
</dbReference>
<dbReference type="PANTHER" id="PTHR43177">
    <property type="entry name" value="PROTEIN NRFC"/>
    <property type="match status" value="1"/>
</dbReference>
<dbReference type="OrthoDB" id="5432641at2"/>
<organism evidence="8 9">
    <name type="scientific">Gordonibacter pamelaeae</name>
    <dbReference type="NCBI Taxonomy" id="471189"/>
    <lineage>
        <taxon>Bacteria</taxon>
        <taxon>Bacillati</taxon>
        <taxon>Actinomycetota</taxon>
        <taxon>Coriobacteriia</taxon>
        <taxon>Eggerthellales</taxon>
        <taxon>Eggerthellaceae</taxon>
        <taxon>Gordonibacter</taxon>
    </lineage>
</organism>
<keyword evidence="5" id="KW-0249">Electron transport</keyword>
<dbReference type="Gene3D" id="3.30.70.20">
    <property type="match status" value="1"/>
</dbReference>
<dbReference type="GO" id="GO:0051539">
    <property type="term" value="F:4 iron, 4 sulfur cluster binding"/>
    <property type="evidence" value="ECO:0007669"/>
    <property type="project" value="UniProtKB-KW"/>
</dbReference>
<keyword evidence="6" id="KW-0408">Iron</keyword>
<accession>A0A369M3W3</accession>
<keyword evidence="1" id="KW-0813">Transport</keyword>
<keyword evidence="4" id="KW-0677">Repeat</keyword>
<reference evidence="8 9" key="1">
    <citation type="journal article" date="2018" name="Elife">
        <title>Discovery and characterization of a prevalent human gut bacterial enzyme sufficient for the inactivation of a family of plant toxins.</title>
        <authorList>
            <person name="Koppel N."/>
            <person name="Bisanz J.E."/>
            <person name="Pandelia M.E."/>
            <person name="Turnbaugh P.J."/>
            <person name="Balskus E.P."/>
        </authorList>
    </citation>
    <scope>NUCLEOTIDE SEQUENCE [LARGE SCALE GENOMIC DNA]</scope>
    <source>
        <strain evidence="8 9">3C</strain>
    </source>
</reference>